<dbReference type="SUPFAM" id="SSF50249">
    <property type="entry name" value="Nucleic acid-binding proteins"/>
    <property type="match status" value="1"/>
</dbReference>
<dbReference type="PANTHER" id="PTHR12686">
    <property type="entry name" value="3'-5' EXORIBONUCLEASE CSL4-RELATED"/>
    <property type="match status" value="1"/>
</dbReference>
<comment type="caution">
    <text evidence="6">The sequence shown here is derived from an EMBL/GenBank/DDBJ whole genome shotgun (WGS) entry which is preliminary data.</text>
</comment>
<dbReference type="AlphaFoldDB" id="L0P8J6"/>
<comment type="subcellular location">
    <subcellularLocation>
        <location evidence="1">Nucleus</location>
        <location evidence="1">Nucleolus</location>
    </subcellularLocation>
</comment>
<dbReference type="GO" id="GO:0000176">
    <property type="term" value="C:nuclear exosome (RNase complex)"/>
    <property type="evidence" value="ECO:0007669"/>
    <property type="project" value="TreeGrafter"/>
</dbReference>
<dbReference type="Pfam" id="PF14382">
    <property type="entry name" value="ECR1_N"/>
    <property type="match status" value="1"/>
</dbReference>
<sequence length="254" mass="28447">MTNTVRWGWFLLIFTWFLFVTGMSGVFGIWHWAFQIKNVKNQKKSHDFPIIDYYFLLIILTGGVVAWIWVGINWLGLKYFRMTKAKRPLETGQLVLPGQPISPINAATGGPGTIIHTSFIRASIPGKIVQSLDSNGQHQISVERLLDMFHRKGSSILPEVNAIVLGRVTKIKPKEATVNIFVVGETVCQREFQGIIRIQDVKATSKDTIKIYAFFRPGDIVRAQISLGDQSSYYLSTAKNDLGVVFATDITGDA</sequence>
<dbReference type="Proteomes" id="UP000010422">
    <property type="component" value="Unassembled WGS sequence"/>
</dbReference>
<dbReference type="GO" id="GO:0006396">
    <property type="term" value="P:RNA processing"/>
    <property type="evidence" value="ECO:0007669"/>
    <property type="project" value="InterPro"/>
</dbReference>
<name>L0P8J6_PNEJI</name>
<dbReference type="FunCoup" id="L0P8J6">
    <property type="interactions" value="529"/>
</dbReference>
<protein>
    <recommendedName>
        <fullName evidence="5">S1 motif domain-containing protein</fullName>
    </recommendedName>
</protein>
<dbReference type="PANTHER" id="PTHR12686:SF8">
    <property type="entry name" value="EXOSOME COMPLEX COMPONENT CSL4"/>
    <property type="match status" value="1"/>
</dbReference>
<dbReference type="VEuPathDB" id="FungiDB:PNEJI1_000921"/>
<dbReference type="EMBL" id="CAKM01000112">
    <property type="protein sequence ID" value="CCJ28713.1"/>
    <property type="molecule type" value="Genomic_DNA"/>
</dbReference>
<dbReference type="InterPro" id="IPR003029">
    <property type="entry name" value="S1_domain"/>
</dbReference>
<reference evidence="6 8" key="1">
    <citation type="journal article" date="2012" name="MBio">
        <title>De novo assembly of the Pneumocystis jirovecii genome from a single bronchoalveolar lavage fluid specimen from a patient.</title>
        <authorList>
            <person name="Cisse O.H."/>
            <person name="Pagni M."/>
            <person name="Hauser P.M."/>
        </authorList>
    </citation>
    <scope>NUCLEOTIDE SEQUENCE [LARGE SCALE GENOMIC DNA]</scope>
    <source>
        <strain evidence="6 8">SE8</strain>
    </source>
</reference>
<keyword evidence="2" id="KW-0963">Cytoplasm</keyword>
<dbReference type="SMART" id="SM00316">
    <property type="entry name" value="S1"/>
    <property type="match status" value="1"/>
</dbReference>
<dbReference type="InterPro" id="IPR025721">
    <property type="entry name" value="Exosome_cplx_N_dom"/>
</dbReference>
<dbReference type="STRING" id="1209962.L0P8J6"/>
<dbReference type="VEuPathDB" id="FungiDB:PNEJI1_003650"/>
<feature type="non-terminal residue" evidence="6">
    <location>
        <position position="254"/>
    </location>
</feature>
<evidence type="ECO:0000313" key="7">
    <source>
        <dbReference type="EMBL" id="CCJ30726.1"/>
    </source>
</evidence>
<keyword evidence="4" id="KW-1133">Transmembrane helix</keyword>
<evidence type="ECO:0000259" key="5">
    <source>
        <dbReference type="SMART" id="SM00316"/>
    </source>
</evidence>
<evidence type="ECO:0000256" key="1">
    <source>
        <dbReference type="ARBA" id="ARBA00004604"/>
    </source>
</evidence>
<feature type="domain" description="S1 motif" evidence="5">
    <location>
        <begin position="159"/>
        <end position="238"/>
    </location>
</feature>
<feature type="transmembrane region" description="Helical" evidence="4">
    <location>
        <begin position="53"/>
        <end position="77"/>
    </location>
</feature>
<dbReference type="InterPro" id="IPR029164">
    <property type="entry name" value="PIG-Y"/>
</dbReference>
<gene>
    <name evidence="7" type="ORF">PNEJI1_000921</name>
    <name evidence="6" type="ORF">PNEJI1_003650</name>
</gene>
<evidence type="ECO:0000313" key="8">
    <source>
        <dbReference type="Proteomes" id="UP000010422"/>
    </source>
</evidence>
<evidence type="ECO:0000256" key="4">
    <source>
        <dbReference type="SAM" id="Phobius"/>
    </source>
</evidence>
<dbReference type="Pfam" id="PF15159">
    <property type="entry name" value="PIG-Y"/>
    <property type="match status" value="1"/>
</dbReference>
<dbReference type="GO" id="GO:0005730">
    <property type="term" value="C:nucleolus"/>
    <property type="evidence" value="ECO:0007669"/>
    <property type="project" value="UniProtKB-SubCell"/>
</dbReference>
<dbReference type="InterPro" id="IPR039771">
    <property type="entry name" value="Csl4"/>
</dbReference>
<dbReference type="Gene3D" id="2.40.50.140">
    <property type="entry name" value="Nucleic acid-binding proteins"/>
    <property type="match status" value="1"/>
</dbReference>
<feature type="transmembrane region" description="Helical" evidence="4">
    <location>
        <begin position="7"/>
        <end position="33"/>
    </location>
</feature>
<proteinExistence type="predicted"/>
<evidence type="ECO:0000256" key="3">
    <source>
        <dbReference type="ARBA" id="ARBA00022835"/>
    </source>
</evidence>
<organism evidence="8">
    <name type="scientific">Pneumocystis jirovecii</name>
    <name type="common">Human pneumocystis pneumonia agent</name>
    <dbReference type="NCBI Taxonomy" id="42068"/>
    <lineage>
        <taxon>Eukaryota</taxon>
        <taxon>Fungi</taxon>
        <taxon>Dikarya</taxon>
        <taxon>Ascomycota</taxon>
        <taxon>Taphrinomycotina</taxon>
        <taxon>Pneumocystomycetes</taxon>
        <taxon>Pneumocystaceae</taxon>
        <taxon>Pneumocystis</taxon>
    </lineage>
</organism>
<accession>L0P8J6</accession>
<keyword evidence="4" id="KW-0812">Transmembrane</keyword>
<dbReference type="GO" id="GO:0005737">
    <property type="term" value="C:cytoplasm"/>
    <property type="evidence" value="ECO:0007669"/>
    <property type="project" value="TreeGrafter"/>
</dbReference>
<dbReference type="InterPro" id="IPR012340">
    <property type="entry name" value="NA-bd_OB-fold"/>
</dbReference>
<keyword evidence="4" id="KW-0472">Membrane</keyword>
<dbReference type="InterPro" id="IPR019495">
    <property type="entry name" value="EXOSC1_C"/>
</dbReference>
<evidence type="ECO:0000256" key="2">
    <source>
        <dbReference type="ARBA" id="ARBA00022490"/>
    </source>
</evidence>
<keyword evidence="3" id="KW-0271">Exosome</keyword>
<dbReference type="GO" id="GO:0003723">
    <property type="term" value="F:RNA binding"/>
    <property type="evidence" value="ECO:0007669"/>
    <property type="project" value="InterPro"/>
</dbReference>
<dbReference type="EMBL" id="CAKM01000263">
    <property type="protein sequence ID" value="CCJ30726.1"/>
    <property type="molecule type" value="Genomic_DNA"/>
</dbReference>
<dbReference type="Pfam" id="PF10447">
    <property type="entry name" value="EXOSC1"/>
    <property type="match status" value="2"/>
</dbReference>
<evidence type="ECO:0000313" key="6">
    <source>
        <dbReference type="EMBL" id="CCJ28713.1"/>
    </source>
</evidence>
<dbReference type="SUPFAM" id="SSF110324">
    <property type="entry name" value="Ribosomal L27 protein-like"/>
    <property type="match status" value="1"/>
</dbReference>